<protein>
    <submittedName>
        <fullName evidence="1">Cyclically-permuted mutarotase family protein</fullName>
    </submittedName>
</protein>
<evidence type="ECO:0000313" key="2">
    <source>
        <dbReference type="Proteomes" id="UP001228504"/>
    </source>
</evidence>
<dbReference type="Proteomes" id="UP001228504">
    <property type="component" value="Unassembled WGS sequence"/>
</dbReference>
<dbReference type="InterPro" id="IPR015915">
    <property type="entry name" value="Kelch-typ_b-propeller"/>
</dbReference>
<gene>
    <name evidence="1" type="ORF">J2S18_000288</name>
</gene>
<evidence type="ECO:0000313" key="1">
    <source>
        <dbReference type="EMBL" id="MDQ0148371.1"/>
    </source>
</evidence>
<dbReference type="SUPFAM" id="SSF117281">
    <property type="entry name" value="Kelch motif"/>
    <property type="match status" value="1"/>
</dbReference>
<dbReference type="Pfam" id="PF24996">
    <property type="entry name" value="NANM"/>
    <property type="match status" value="1"/>
</dbReference>
<sequence length="386" mass="42682">MKKILKYSIFLALPLILVGCGNKEKKDQVENNNSKIEKILWTSDGQLSPQKGSDKNIGTAGMLFGKTKDFIVVGGGANFPEKPASKGGKKKYYPDIYVLKDENGSLKEVNHSTLDYEIGYGSSITADEGIYYIGGSPNKKEGDNVSLITTDKNGKVNLKHIGDLPFTFSDGFAVKKDKDIYLGLGKQNGKASNKVYKFNIDTKKTEEVKSIPGETTRNQPVAQILGDNIYIFSGGDKVAYTDGYKYSIKDNLWSKVADVKVSNEKISLLGANSVKLNNDEILVIGGFNKEVYDNAVKNLTSLKGKKLSDFKESYFGKDPYEFKWNNKILIYNSKDNTWKSIGEVPFNAPCGEALILNGKHLYSINGEIKPGTRTNKIYSGTLIYDK</sequence>
<dbReference type="InterPro" id="IPR056734">
    <property type="entry name" value="NANM"/>
</dbReference>
<accession>A0ABT9UNZ8</accession>
<dbReference type="EMBL" id="JAUSUF010000001">
    <property type="protein sequence ID" value="MDQ0148371.1"/>
    <property type="molecule type" value="Genomic_DNA"/>
</dbReference>
<dbReference type="Gene3D" id="2.120.10.80">
    <property type="entry name" value="Kelch-type beta propeller"/>
    <property type="match status" value="1"/>
</dbReference>
<comment type="caution">
    <text evidence="1">The sequence shown here is derived from an EMBL/GenBank/DDBJ whole genome shotgun (WGS) entry which is preliminary data.</text>
</comment>
<dbReference type="RefSeq" id="WP_307482290.1">
    <property type="nucleotide sequence ID" value="NZ_JAUSUF010000001.1"/>
</dbReference>
<reference evidence="1 2" key="1">
    <citation type="submission" date="2023-07" db="EMBL/GenBank/DDBJ databases">
        <title>Genomic Encyclopedia of Type Strains, Phase IV (KMG-IV): sequencing the most valuable type-strain genomes for metagenomic binning, comparative biology and taxonomic classification.</title>
        <authorList>
            <person name="Goeker M."/>
        </authorList>
    </citation>
    <scope>NUCLEOTIDE SEQUENCE [LARGE SCALE GENOMIC DNA]</scope>
    <source>
        <strain evidence="1 2">DSM 20694</strain>
    </source>
</reference>
<dbReference type="InterPro" id="IPR019937">
    <property type="entry name" value="Cycl-permuted_mutarotase"/>
</dbReference>
<dbReference type="PROSITE" id="PS51257">
    <property type="entry name" value="PROKAR_LIPOPROTEIN"/>
    <property type="match status" value="1"/>
</dbReference>
<proteinExistence type="predicted"/>
<dbReference type="NCBIfam" id="TIGR03548">
    <property type="entry name" value="mutarot_permut"/>
    <property type="match status" value="1"/>
</dbReference>
<name>A0ABT9UNZ8_9FIRM</name>
<keyword evidence="2" id="KW-1185">Reference proteome</keyword>
<organism evidence="1 2">
    <name type="scientific">Eubacterium multiforme</name>
    <dbReference type="NCBI Taxonomy" id="83339"/>
    <lineage>
        <taxon>Bacteria</taxon>
        <taxon>Bacillati</taxon>
        <taxon>Bacillota</taxon>
        <taxon>Clostridia</taxon>
        <taxon>Eubacteriales</taxon>
        <taxon>Eubacteriaceae</taxon>
        <taxon>Eubacterium</taxon>
    </lineage>
</organism>